<evidence type="ECO:0000313" key="1">
    <source>
        <dbReference type="EMBL" id="GIJ67658.1"/>
    </source>
</evidence>
<sequence length="364" mass="38820">MDADRTRVMAYRLLAQQLQRVDDPPHSLAVLDLGVQDTPYGVARQALAARTTVQKESRSLRMAWTHRGAPHLHRTADLTTLMPALWPFSDADAVSRLGAGPIRDGAKLGLAAFEQTARAFRKAVKKPMPKGEASTAVSALVDRSLTYDCRSCGARHISGGLFQSAGLAGGVGVRVDGAQTVIEPLADRGKLPTEPAGVEAVVLAYLRLLGPATAGEVAKFIGTTQTHLRPFWPADDLVEIRVDGRKAYLPEDSVEAFEKAETPRVVRLLPPSDPLLQARDRNLLVPEKAHRAAVWRILGNPGAVLVDGEIAGTWRAKAAGKRELAVTVTPFGKLSRKARAEVEAEAVVVAGVRGIAGAAVTVGD</sequence>
<evidence type="ECO:0008006" key="3">
    <source>
        <dbReference type="Google" id="ProtNLM"/>
    </source>
</evidence>
<proteinExistence type="predicted"/>
<keyword evidence="2" id="KW-1185">Reference proteome</keyword>
<dbReference type="PANTHER" id="PTHR38479:SF2">
    <property type="entry name" value="WINGED HELIX DNA-BINDING DOMAIN-CONTAINING PROTEIN"/>
    <property type="match status" value="1"/>
</dbReference>
<dbReference type="AlphaFoldDB" id="A0A8J3ZTA5"/>
<organism evidence="1 2">
    <name type="scientific">Virgisporangium ochraceum</name>
    <dbReference type="NCBI Taxonomy" id="65505"/>
    <lineage>
        <taxon>Bacteria</taxon>
        <taxon>Bacillati</taxon>
        <taxon>Actinomycetota</taxon>
        <taxon>Actinomycetes</taxon>
        <taxon>Micromonosporales</taxon>
        <taxon>Micromonosporaceae</taxon>
        <taxon>Virgisporangium</taxon>
    </lineage>
</organism>
<dbReference type="PANTHER" id="PTHR38479">
    <property type="entry name" value="LMO0824 PROTEIN"/>
    <property type="match status" value="1"/>
</dbReference>
<dbReference type="EMBL" id="BOPH01000029">
    <property type="protein sequence ID" value="GIJ67658.1"/>
    <property type="molecule type" value="Genomic_DNA"/>
</dbReference>
<accession>A0A8J3ZTA5</accession>
<dbReference type="Proteomes" id="UP000635606">
    <property type="component" value="Unassembled WGS sequence"/>
</dbReference>
<evidence type="ECO:0000313" key="2">
    <source>
        <dbReference type="Proteomes" id="UP000635606"/>
    </source>
</evidence>
<gene>
    <name evidence="1" type="ORF">Voc01_025750</name>
</gene>
<name>A0A8J3ZTA5_9ACTN</name>
<dbReference type="InterPro" id="IPR009351">
    <property type="entry name" value="AlkZ-like"/>
</dbReference>
<reference evidence="1" key="1">
    <citation type="submission" date="2021-01" db="EMBL/GenBank/DDBJ databases">
        <title>Whole genome shotgun sequence of Virgisporangium ochraceum NBRC 16418.</title>
        <authorList>
            <person name="Komaki H."/>
            <person name="Tamura T."/>
        </authorList>
    </citation>
    <scope>NUCLEOTIDE SEQUENCE</scope>
    <source>
        <strain evidence="1">NBRC 16418</strain>
    </source>
</reference>
<protein>
    <recommendedName>
        <fullName evidence="3">Winged helix DNA-binding domain-containing protein</fullName>
    </recommendedName>
</protein>
<dbReference type="Pfam" id="PF06224">
    <property type="entry name" value="AlkZ-like"/>
    <property type="match status" value="1"/>
</dbReference>
<comment type="caution">
    <text evidence="1">The sequence shown here is derived from an EMBL/GenBank/DDBJ whole genome shotgun (WGS) entry which is preliminary data.</text>
</comment>
<dbReference type="RefSeq" id="WP_203927616.1">
    <property type="nucleotide sequence ID" value="NZ_BOPH01000029.1"/>
</dbReference>